<gene>
    <name evidence="6" type="ORF">Sango_1559400</name>
</gene>
<feature type="domain" description="GH3 C-terminal" evidence="5">
    <location>
        <begin position="442"/>
        <end position="552"/>
    </location>
</feature>
<dbReference type="Proteomes" id="UP001289374">
    <property type="component" value="Unassembled WGS sequence"/>
</dbReference>
<evidence type="ECO:0000256" key="1">
    <source>
        <dbReference type="ARBA" id="ARBA00008068"/>
    </source>
</evidence>
<dbReference type="Pfam" id="PF03321">
    <property type="entry name" value="GH3"/>
    <property type="match status" value="1"/>
</dbReference>
<dbReference type="GO" id="GO:0016881">
    <property type="term" value="F:acid-amino acid ligase activity"/>
    <property type="evidence" value="ECO:0007669"/>
    <property type="project" value="TreeGrafter"/>
</dbReference>
<organism evidence="6 7">
    <name type="scientific">Sesamum angolense</name>
    <dbReference type="NCBI Taxonomy" id="2727404"/>
    <lineage>
        <taxon>Eukaryota</taxon>
        <taxon>Viridiplantae</taxon>
        <taxon>Streptophyta</taxon>
        <taxon>Embryophyta</taxon>
        <taxon>Tracheophyta</taxon>
        <taxon>Spermatophyta</taxon>
        <taxon>Magnoliopsida</taxon>
        <taxon>eudicotyledons</taxon>
        <taxon>Gunneridae</taxon>
        <taxon>Pentapetalae</taxon>
        <taxon>asterids</taxon>
        <taxon>lamiids</taxon>
        <taxon>Lamiales</taxon>
        <taxon>Pedaliaceae</taxon>
        <taxon>Sesamum</taxon>
    </lineage>
</organism>
<keyword evidence="2" id="KW-0436">Ligase</keyword>
<feature type="domain" description="GH3 middle" evidence="4">
    <location>
        <begin position="352"/>
        <end position="427"/>
    </location>
</feature>
<evidence type="ECO:0000256" key="2">
    <source>
        <dbReference type="ARBA" id="ARBA00022598"/>
    </source>
</evidence>
<evidence type="ECO:0000313" key="7">
    <source>
        <dbReference type="Proteomes" id="UP001289374"/>
    </source>
</evidence>
<evidence type="ECO:0000313" key="6">
    <source>
        <dbReference type="EMBL" id="KAK4397228.1"/>
    </source>
</evidence>
<evidence type="ECO:0000259" key="5">
    <source>
        <dbReference type="Pfam" id="PF23572"/>
    </source>
</evidence>
<protein>
    <submittedName>
        <fullName evidence="6">Jasmonoyl--L-amino acid synthetase JAR6</fullName>
    </submittedName>
</protein>
<dbReference type="Pfam" id="PF23572">
    <property type="entry name" value="GH3_C"/>
    <property type="match status" value="1"/>
</dbReference>
<dbReference type="Pfam" id="PF23571">
    <property type="entry name" value="GH3_M"/>
    <property type="match status" value="1"/>
</dbReference>
<reference evidence="6" key="1">
    <citation type="submission" date="2020-06" db="EMBL/GenBank/DDBJ databases">
        <authorList>
            <person name="Li T."/>
            <person name="Hu X."/>
            <person name="Zhang T."/>
            <person name="Song X."/>
            <person name="Zhang H."/>
            <person name="Dai N."/>
            <person name="Sheng W."/>
            <person name="Hou X."/>
            <person name="Wei L."/>
        </authorList>
    </citation>
    <scope>NUCLEOTIDE SEQUENCE</scope>
    <source>
        <strain evidence="6">K16</strain>
        <tissue evidence="6">Leaf</tissue>
    </source>
</reference>
<dbReference type="InterPro" id="IPR004993">
    <property type="entry name" value="GH3"/>
</dbReference>
<feature type="region of interest" description="Disordered" evidence="3">
    <location>
        <begin position="554"/>
        <end position="575"/>
    </location>
</feature>
<accession>A0AAE1WQ68</accession>
<reference evidence="6" key="2">
    <citation type="journal article" date="2024" name="Plant">
        <title>Genomic evolution and insights into agronomic trait innovations of Sesamum species.</title>
        <authorList>
            <person name="Miao H."/>
            <person name="Wang L."/>
            <person name="Qu L."/>
            <person name="Liu H."/>
            <person name="Sun Y."/>
            <person name="Le M."/>
            <person name="Wang Q."/>
            <person name="Wei S."/>
            <person name="Zheng Y."/>
            <person name="Lin W."/>
            <person name="Duan Y."/>
            <person name="Cao H."/>
            <person name="Xiong S."/>
            <person name="Wang X."/>
            <person name="Wei L."/>
            <person name="Li C."/>
            <person name="Ma Q."/>
            <person name="Ju M."/>
            <person name="Zhao R."/>
            <person name="Li G."/>
            <person name="Mu C."/>
            <person name="Tian Q."/>
            <person name="Mei H."/>
            <person name="Zhang T."/>
            <person name="Gao T."/>
            <person name="Zhang H."/>
        </authorList>
    </citation>
    <scope>NUCLEOTIDE SEQUENCE</scope>
    <source>
        <strain evidence="6">K16</strain>
    </source>
</reference>
<dbReference type="PANTHER" id="PTHR31901:SF5">
    <property type="entry name" value="JASMONOYL--L-AMINO ACID SYNTHETASE JAR1"/>
    <property type="match status" value="1"/>
</dbReference>
<dbReference type="GO" id="GO:0005737">
    <property type="term" value="C:cytoplasm"/>
    <property type="evidence" value="ECO:0007669"/>
    <property type="project" value="TreeGrafter"/>
</dbReference>
<dbReference type="PANTHER" id="PTHR31901">
    <property type="entry name" value="GH3 DOMAIN-CONTAINING PROTEIN"/>
    <property type="match status" value="1"/>
</dbReference>
<dbReference type="EMBL" id="JACGWL010000008">
    <property type="protein sequence ID" value="KAK4397228.1"/>
    <property type="molecule type" value="Genomic_DNA"/>
</dbReference>
<dbReference type="InterPro" id="IPR055377">
    <property type="entry name" value="GH3_M"/>
</dbReference>
<keyword evidence="7" id="KW-1185">Reference proteome</keyword>
<comment type="caution">
    <text evidence="6">The sequence shown here is derived from an EMBL/GenBank/DDBJ whole genome shotgun (WGS) entry which is preliminary data.</text>
</comment>
<evidence type="ECO:0000256" key="3">
    <source>
        <dbReference type="SAM" id="MobiDB-lite"/>
    </source>
</evidence>
<evidence type="ECO:0000259" key="4">
    <source>
        <dbReference type="Pfam" id="PF23571"/>
    </source>
</evidence>
<sequence length="735" mass="82570">MLEKMGDRLDTEAVIQEFELMSMDAGRVQREILKKILEDNGETEYLLKWGLNGRTDPESYSACVPIVTHMDLEPYIQRIADGEKSSILTGKPISTISLSSGTTQGKPKYVPFNDELIGCTMKMYKTSFSFRNREYPIGSGKALQFIYGSKQFITKGGLNAATATTNVYRNEEFKKTMRAMQTPCCSPDEVIFGDNFHHSLYCHLLCALIFRDEVEVVSSTFAHSIVHAFQTFEQVWKELVADIRDGSLNSRITSKSIQSAMAKLLKPDPELAETIHNKCLGLSNWYGLIPELFPNAKYVYGIMTGSMEPYLKKLRHYAGELPLLSADYGASEGWIGVNINPKLPPELATFAVRPDNAYFEFIPLENNLNALEVSVEPRPVGLTEVEVGKEYEVIMTNFAGLYRYRLGDVVKVRGFHNSTPKLQFICRKNLLLNINIDKNTEKDLQLAVATAANLLAEEKLEIIDFTSLADLSTEPGHYVIFWEISGNADDELLQKCCNCLDGAFLDAGYMSSRKVNAIGALELRILMKGTFHKIMENFVQLGAAVNQFKTPRRRRVTLPEDSSTSSSAEKGKLENKKAKDSEALYYIQTAVADHIFPRISVATSAKEAWSILQRNIKAVQRLKGNHQANCIEENNSSDQLFYTCNSVAETGEATCYESTRGPVMAMAQEARSLQLPRLKITTSKENDDTYLKSKLSRELAKPVYKENNTRSHSLQEPPGELKQYWNSFILTSVVQ</sequence>
<dbReference type="AlphaFoldDB" id="A0AAE1WQ68"/>
<proteinExistence type="inferred from homology"/>
<name>A0AAE1WQ68_9LAMI</name>
<dbReference type="InterPro" id="IPR055378">
    <property type="entry name" value="GH3_C"/>
</dbReference>
<comment type="similarity">
    <text evidence="1">Belongs to the IAA-amido conjugating enzyme family.</text>
</comment>